<evidence type="ECO:0000313" key="1">
    <source>
        <dbReference type="EMBL" id="MEL0605909.1"/>
    </source>
</evidence>
<organism evidence="1 2">
    <name type="scientific">Pseudoalteromonas undina</name>
    <dbReference type="NCBI Taxonomy" id="43660"/>
    <lineage>
        <taxon>Bacteria</taxon>
        <taxon>Pseudomonadati</taxon>
        <taxon>Pseudomonadota</taxon>
        <taxon>Gammaproteobacteria</taxon>
        <taxon>Alteromonadales</taxon>
        <taxon>Pseudoalteromonadaceae</taxon>
        <taxon>Pseudoalteromonas</taxon>
    </lineage>
</organism>
<gene>
    <name evidence="1" type="ORF">V6250_17195</name>
</gene>
<evidence type="ECO:0000313" key="2">
    <source>
        <dbReference type="Proteomes" id="UP001374952"/>
    </source>
</evidence>
<proteinExistence type="predicted"/>
<protein>
    <submittedName>
        <fullName evidence="1">Uncharacterized protein</fullName>
    </submittedName>
</protein>
<dbReference type="Proteomes" id="UP001374952">
    <property type="component" value="Unassembled WGS sequence"/>
</dbReference>
<accession>A0ACC6R7J3</accession>
<dbReference type="EMBL" id="JBAKAX010000024">
    <property type="protein sequence ID" value="MEL0605909.1"/>
    <property type="molecule type" value="Genomic_DNA"/>
</dbReference>
<name>A0ACC6R7J3_9GAMM</name>
<keyword evidence="2" id="KW-1185">Reference proteome</keyword>
<comment type="caution">
    <text evidence="1">The sequence shown here is derived from an EMBL/GenBank/DDBJ whole genome shotgun (WGS) entry which is preliminary data.</text>
</comment>
<sequence>MHEEITLLVNAIDGLRQEPNYFKDYAFPIASAFFTSILGAGIAYLALRHQEGIQIEKNKMDAANKWILSAEEARATLLAIKGNYHGELNENPLQRLAAIPSILFHASPIAEGYQDLSFVVPSSEEDGKSYHKWSQIPRIRSMVSNYNYILKLWEQRNGINQQFKEQLLKHHGDKAYATLSLDDTVAAVGQANVVILIDLTERLIKLTDDLIVEFDNFLSEFPGYAKTKIQVKRLKRYGAIMTYSNNGNQKLLDLLTKSPEVDFKPFEPLFGESSEIIKNRHVTGYEK</sequence>
<reference evidence="1" key="1">
    <citation type="submission" date="2024-02" db="EMBL/GenBank/DDBJ databases">
        <title>Bacteria isolated from the canopy kelp, Nereocystis luetkeana.</title>
        <authorList>
            <person name="Pfister C.A."/>
            <person name="Younker I.T."/>
            <person name="Light S.H."/>
        </authorList>
    </citation>
    <scope>NUCLEOTIDE SEQUENCE</scope>
    <source>
        <strain evidence="1">TN.2.01</strain>
    </source>
</reference>